<dbReference type="Gene3D" id="1.25.40.820">
    <property type="match status" value="1"/>
</dbReference>
<evidence type="ECO:0000313" key="16">
    <source>
        <dbReference type="Proteomes" id="UP000193467"/>
    </source>
</evidence>
<keyword evidence="7 12" id="KW-0904">Protein phosphatase</keyword>
<evidence type="ECO:0000256" key="2">
    <source>
        <dbReference type="ARBA" id="ARBA00005676"/>
    </source>
</evidence>
<evidence type="ECO:0000256" key="4">
    <source>
        <dbReference type="ARBA" id="ARBA00022771"/>
    </source>
</evidence>
<feature type="region of interest" description="Disordered" evidence="13">
    <location>
        <begin position="1"/>
        <end position="35"/>
    </location>
</feature>
<dbReference type="InParanoid" id="A0A1Y2FVL1"/>
<feature type="compositionally biased region" description="Acidic residues" evidence="13">
    <location>
        <begin position="325"/>
        <end position="338"/>
    </location>
</feature>
<evidence type="ECO:0000256" key="7">
    <source>
        <dbReference type="ARBA" id="ARBA00022912"/>
    </source>
</evidence>
<dbReference type="GO" id="GO:0005737">
    <property type="term" value="C:cytoplasm"/>
    <property type="evidence" value="ECO:0007669"/>
    <property type="project" value="TreeGrafter"/>
</dbReference>
<evidence type="ECO:0000256" key="9">
    <source>
        <dbReference type="ARBA" id="ARBA00047761"/>
    </source>
</evidence>
<evidence type="ECO:0000256" key="13">
    <source>
        <dbReference type="SAM" id="MobiDB-lite"/>
    </source>
</evidence>
<feature type="compositionally biased region" description="Basic and acidic residues" evidence="13">
    <location>
        <begin position="200"/>
        <end position="213"/>
    </location>
</feature>
<keyword evidence="16" id="KW-1185">Reference proteome</keyword>
<name>A0A1Y2FVL1_9BASI</name>
<comment type="caution">
    <text evidence="15">The sequence shown here is derived from an EMBL/GenBank/DDBJ whole genome shotgun (WGS) entry which is preliminary data.</text>
</comment>
<feature type="domain" description="RTR1-type" evidence="14">
    <location>
        <begin position="80"/>
        <end position="180"/>
    </location>
</feature>
<dbReference type="GO" id="GO:0008270">
    <property type="term" value="F:zinc ion binding"/>
    <property type="evidence" value="ECO:0007669"/>
    <property type="project" value="UniProtKB-KW"/>
</dbReference>
<dbReference type="GO" id="GO:0005634">
    <property type="term" value="C:nucleus"/>
    <property type="evidence" value="ECO:0007669"/>
    <property type="project" value="UniProtKB-SubCell"/>
</dbReference>
<sequence length="362" mass="40028">MPALPSSSSSSFPSSFRVHESTTTNSSASTSRQTLDQTSFASLQSTISARALNTITSLKQKLDQIELLSHPGCSLAQLRIAAAILDAPTYGDLLEERHMEGLCPYPTCSNPPSTTYDPTADEEAIKFKLRGNALVESASSAEEDKGAFCSRKCRARSEWYRTRCVGSGRTEMLEDVEERRREVARSVQEIMPIAETPQEQEERPNLRPDDSERTTQLLDSLTIRERPTLNSEPLAPSFDAPDFEGSRPSPSPSSQSRTLKPSRSTPLPTSSTTVPRLRPLPPTTSTSLSSAPPPIRQPNQTDEEAPMPVFTSSPVMLDSEGREVEWDDDGEGEGEEEREAWGWLEVARREAEREVREEDEGL</sequence>
<comment type="catalytic activity">
    <reaction evidence="10 12">
        <text>O-phospho-L-threonyl-[protein] + H2O = L-threonyl-[protein] + phosphate</text>
        <dbReference type="Rhea" id="RHEA:47004"/>
        <dbReference type="Rhea" id="RHEA-COMP:11060"/>
        <dbReference type="Rhea" id="RHEA-COMP:11605"/>
        <dbReference type="ChEBI" id="CHEBI:15377"/>
        <dbReference type="ChEBI" id="CHEBI:30013"/>
        <dbReference type="ChEBI" id="CHEBI:43474"/>
        <dbReference type="ChEBI" id="CHEBI:61977"/>
        <dbReference type="EC" id="3.1.3.16"/>
    </reaction>
</comment>
<keyword evidence="6 12" id="KW-0862">Zinc</keyword>
<evidence type="ECO:0000256" key="1">
    <source>
        <dbReference type="ARBA" id="ARBA00004123"/>
    </source>
</evidence>
<protein>
    <recommendedName>
        <fullName evidence="12">RNA polymerase II subunit B1 CTD phosphatase RPAP2 homolog</fullName>
        <ecNumber evidence="12">3.1.3.16</ecNumber>
    </recommendedName>
</protein>
<accession>A0A1Y2FVL1</accession>
<feature type="region of interest" description="Disordered" evidence="13">
    <location>
        <begin position="189"/>
        <end position="343"/>
    </location>
</feature>
<evidence type="ECO:0000256" key="5">
    <source>
        <dbReference type="ARBA" id="ARBA00022801"/>
    </source>
</evidence>
<dbReference type="PANTHER" id="PTHR14732:SF0">
    <property type="entry name" value="RNA POLYMERASE II SUBUNIT B1 CTD PHOSPHATASE RPAP2-RELATED"/>
    <property type="match status" value="1"/>
</dbReference>
<evidence type="ECO:0000259" key="14">
    <source>
        <dbReference type="PROSITE" id="PS51479"/>
    </source>
</evidence>
<evidence type="ECO:0000256" key="11">
    <source>
        <dbReference type="PROSITE-ProRule" id="PRU00812"/>
    </source>
</evidence>
<gene>
    <name evidence="15" type="ORF">BCR35DRAFT_30126</name>
</gene>
<evidence type="ECO:0000256" key="10">
    <source>
        <dbReference type="ARBA" id="ARBA00048336"/>
    </source>
</evidence>
<dbReference type="STRING" id="106004.A0A1Y2FVL1"/>
<feature type="compositionally biased region" description="Low complexity" evidence="13">
    <location>
        <begin position="1"/>
        <end position="34"/>
    </location>
</feature>
<dbReference type="EC" id="3.1.3.16" evidence="12"/>
<evidence type="ECO:0000256" key="12">
    <source>
        <dbReference type="RuleBase" id="RU367080"/>
    </source>
</evidence>
<keyword evidence="4 12" id="KW-0863">Zinc-finger</keyword>
<keyword evidence="5 12" id="KW-0378">Hydrolase</keyword>
<dbReference type="Pfam" id="PF04181">
    <property type="entry name" value="RPAP2_Rtr1"/>
    <property type="match status" value="1"/>
</dbReference>
<dbReference type="PANTHER" id="PTHR14732">
    <property type="entry name" value="RNA POLYMERASE II SUBUNIT B1 CTD PHOSPHATASE RPAP2-RELATED"/>
    <property type="match status" value="1"/>
</dbReference>
<dbReference type="InterPro" id="IPR039693">
    <property type="entry name" value="Rtr1/RPAP2"/>
</dbReference>
<evidence type="ECO:0000256" key="8">
    <source>
        <dbReference type="ARBA" id="ARBA00023242"/>
    </source>
</evidence>
<reference evidence="15 16" key="1">
    <citation type="submission" date="2016-07" db="EMBL/GenBank/DDBJ databases">
        <title>Pervasive Adenine N6-methylation of Active Genes in Fungi.</title>
        <authorList>
            <consortium name="DOE Joint Genome Institute"/>
            <person name="Mondo S.J."/>
            <person name="Dannebaum R.O."/>
            <person name="Kuo R.C."/>
            <person name="Labutti K."/>
            <person name="Haridas S."/>
            <person name="Kuo A."/>
            <person name="Salamov A."/>
            <person name="Ahrendt S.R."/>
            <person name="Lipzen A."/>
            <person name="Sullivan W."/>
            <person name="Andreopoulos W.B."/>
            <person name="Clum A."/>
            <person name="Lindquist E."/>
            <person name="Daum C."/>
            <person name="Ramamoorthy G.K."/>
            <person name="Gryganskyi A."/>
            <person name="Culley D."/>
            <person name="Magnuson J.K."/>
            <person name="James T.Y."/>
            <person name="O'Malley M.A."/>
            <person name="Stajich J.E."/>
            <person name="Spatafora J.W."/>
            <person name="Visel A."/>
            <person name="Grigoriev I.V."/>
        </authorList>
    </citation>
    <scope>NUCLEOTIDE SEQUENCE [LARGE SCALE GENOMIC DNA]</scope>
    <source>
        <strain evidence="15 16">62-1032</strain>
    </source>
</reference>
<dbReference type="Proteomes" id="UP000193467">
    <property type="component" value="Unassembled WGS sequence"/>
</dbReference>
<keyword evidence="8 12" id="KW-0539">Nucleus</keyword>
<dbReference type="GO" id="GO:0043175">
    <property type="term" value="F:RNA polymerase core enzyme binding"/>
    <property type="evidence" value="ECO:0007669"/>
    <property type="project" value="UniProtKB-UniRule"/>
</dbReference>
<comment type="similarity">
    <text evidence="2 11 12">Belongs to the RPAP2 family.</text>
</comment>
<evidence type="ECO:0000256" key="6">
    <source>
        <dbReference type="ARBA" id="ARBA00022833"/>
    </source>
</evidence>
<dbReference type="InterPro" id="IPR007308">
    <property type="entry name" value="Rtr1/RPAP2_dom"/>
</dbReference>
<comment type="function">
    <text evidence="12">Putative RNA polymerase II subunit B1 C-terminal domain (CTD) phosphatase involved in RNA polymerase II transcription regulation.</text>
</comment>
<dbReference type="PROSITE" id="PS51479">
    <property type="entry name" value="ZF_RTR1"/>
    <property type="match status" value="1"/>
</dbReference>
<dbReference type="AlphaFoldDB" id="A0A1Y2FVL1"/>
<evidence type="ECO:0000313" key="15">
    <source>
        <dbReference type="EMBL" id="ORY88028.1"/>
    </source>
</evidence>
<comment type="subcellular location">
    <subcellularLocation>
        <location evidence="1 12">Nucleus</location>
    </subcellularLocation>
</comment>
<dbReference type="EMBL" id="MCGR01000012">
    <property type="protein sequence ID" value="ORY88028.1"/>
    <property type="molecule type" value="Genomic_DNA"/>
</dbReference>
<organism evidence="15 16">
    <name type="scientific">Leucosporidium creatinivorum</name>
    <dbReference type="NCBI Taxonomy" id="106004"/>
    <lineage>
        <taxon>Eukaryota</taxon>
        <taxon>Fungi</taxon>
        <taxon>Dikarya</taxon>
        <taxon>Basidiomycota</taxon>
        <taxon>Pucciniomycotina</taxon>
        <taxon>Microbotryomycetes</taxon>
        <taxon>Leucosporidiales</taxon>
        <taxon>Leucosporidium</taxon>
    </lineage>
</organism>
<feature type="compositionally biased region" description="Low complexity" evidence="13">
    <location>
        <begin position="246"/>
        <end position="290"/>
    </location>
</feature>
<evidence type="ECO:0000256" key="3">
    <source>
        <dbReference type="ARBA" id="ARBA00022723"/>
    </source>
</evidence>
<comment type="catalytic activity">
    <reaction evidence="9 12">
        <text>O-phospho-L-seryl-[protein] + H2O = L-seryl-[protein] + phosphate</text>
        <dbReference type="Rhea" id="RHEA:20629"/>
        <dbReference type="Rhea" id="RHEA-COMP:9863"/>
        <dbReference type="Rhea" id="RHEA-COMP:11604"/>
        <dbReference type="ChEBI" id="CHEBI:15377"/>
        <dbReference type="ChEBI" id="CHEBI:29999"/>
        <dbReference type="ChEBI" id="CHEBI:43474"/>
        <dbReference type="ChEBI" id="CHEBI:83421"/>
        <dbReference type="EC" id="3.1.3.16"/>
    </reaction>
</comment>
<dbReference type="InterPro" id="IPR038534">
    <property type="entry name" value="Rtr1/RPAP2_sf"/>
</dbReference>
<keyword evidence="3 12" id="KW-0479">Metal-binding</keyword>
<dbReference type="OrthoDB" id="2596500at2759"/>
<dbReference type="GO" id="GO:0008420">
    <property type="term" value="F:RNA polymerase II CTD heptapeptide repeat phosphatase activity"/>
    <property type="evidence" value="ECO:0007669"/>
    <property type="project" value="UniProtKB-UniRule"/>
</dbReference>
<proteinExistence type="inferred from homology"/>